<evidence type="ECO:0000256" key="1">
    <source>
        <dbReference type="SAM" id="MobiDB-lite"/>
    </source>
</evidence>
<feature type="region of interest" description="Disordered" evidence="1">
    <location>
        <begin position="157"/>
        <end position="196"/>
    </location>
</feature>
<gene>
    <name evidence="2" type="ORF">PDE_06864</name>
</gene>
<accession>S7ZMN6</accession>
<reference evidence="2 3" key="1">
    <citation type="journal article" date="2013" name="PLoS ONE">
        <title>Genomic and secretomic analyses reveal unique features of the lignocellulolytic enzyme system of Penicillium decumbens.</title>
        <authorList>
            <person name="Liu G."/>
            <person name="Zhang L."/>
            <person name="Wei X."/>
            <person name="Zou G."/>
            <person name="Qin Y."/>
            <person name="Ma L."/>
            <person name="Li J."/>
            <person name="Zheng H."/>
            <person name="Wang S."/>
            <person name="Wang C."/>
            <person name="Xun L."/>
            <person name="Zhao G.-P."/>
            <person name="Zhou Z."/>
            <person name="Qu Y."/>
        </authorList>
    </citation>
    <scope>NUCLEOTIDE SEQUENCE [LARGE SCALE GENOMIC DNA]</scope>
    <source>
        <strain evidence="3">114-2 / CGMCC 5302</strain>
    </source>
</reference>
<dbReference type="EMBL" id="KB644414">
    <property type="protein sequence ID" value="EPS31905.1"/>
    <property type="molecule type" value="Genomic_DNA"/>
</dbReference>
<proteinExistence type="predicted"/>
<feature type="compositionally biased region" description="Basic and acidic residues" evidence="1">
    <location>
        <begin position="179"/>
        <end position="188"/>
    </location>
</feature>
<dbReference type="HOGENOM" id="CLU_1310498_0_0_1"/>
<dbReference type="Proteomes" id="UP000019376">
    <property type="component" value="Unassembled WGS sequence"/>
</dbReference>
<name>S7ZMN6_PENO1</name>
<sequence length="210" mass="24051">MLDKKGMHSEGMSLNMFRYQSEDWVCCMLIQNHHPQGTSPQVLRRPGRETTEFIDLPSPSPNRCVRSPSCHYPMFNPEHTDMPSQEANLMRFPPDDIQLSLSQYADHYQTPNSDDYQDVVARVYQPPASRGVWSEQIKSLKRRDGPSRRSTFAAVIESSLGAGGGSTVGKKVQHGPAPEPRERESKRESLKRRGKARYNEYILKRYQNVQ</sequence>
<keyword evidence="3" id="KW-1185">Reference proteome</keyword>
<evidence type="ECO:0000313" key="2">
    <source>
        <dbReference type="EMBL" id="EPS31905.1"/>
    </source>
</evidence>
<organism evidence="2 3">
    <name type="scientific">Penicillium oxalicum (strain 114-2 / CGMCC 5302)</name>
    <name type="common">Penicillium decumbens</name>
    <dbReference type="NCBI Taxonomy" id="933388"/>
    <lineage>
        <taxon>Eukaryota</taxon>
        <taxon>Fungi</taxon>
        <taxon>Dikarya</taxon>
        <taxon>Ascomycota</taxon>
        <taxon>Pezizomycotina</taxon>
        <taxon>Eurotiomycetes</taxon>
        <taxon>Eurotiomycetidae</taxon>
        <taxon>Eurotiales</taxon>
        <taxon>Aspergillaceae</taxon>
        <taxon>Penicillium</taxon>
    </lineage>
</organism>
<evidence type="ECO:0000313" key="3">
    <source>
        <dbReference type="Proteomes" id="UP000019376"/>
    </source>
</evidence>
<protein>
    <submittedName>
        <fullName evidence="2">Uncharacterized protein</fullName>
    </submittedName>
</protein>
<dbReference type="AlphaFoldDB" id="S7ZMN6"/>